<evidence type="ECO:0000256" key="2">
    <source>
        <dbReference type="ARBA" id="ARBA00022450"/>
    </source>
</evidence>
<dbReference type="InterPro" id="IPR012223">
    <property type="entry name" value="TEII"/>
</dbReference>
<dbReference type="EMBL" id="JBHSFQ010000035">
    <property type="protein sequence ID" value="MFC4565275.1"/>
    <property type="molecule type" value="Genomic_DNA"/>
</dbReference>
<dbReference type="GO" id="GO:0016787">
    <property type="term" value="F:hydrolase activity"/>
    <property type="evidence" value="ECO:0007669"/>
    <property type="project" value="UniProtKB-KW"/>
</dbReference>
<dbReference type="RefSeq" id="WP_378579066.1">
    <property type="nucleotide sequence ID" value="NZ_JBHSFQ010000035.1"/>
</dbReference>
<comment type="similarity">
    <text evidence="1">Belongs to the thioesterase family.</text>
</comment>
<keyword evidence="2" id="KW-0596">Phosphopantetheine</keyword>
<name>A0ABV9E4T4_9ACTN</name>
<dbReference type="Pfam" id="PF00975">
    <property type="entry name" value="Thioesterase"/>
    <property type="match status" value="1"/>
</dbReference>
<keyword evidence="6" id="KW-1185">Reference proteome</keyword>
<comment type="caution">
    <text evidence="5">The sequence shown here is derived from an EMBL/GenBank/DDBJ whole genome shotgun (WGS) entry which is preliminary data.</text>
</comment>
<protein>
    <submittedName>
        <fullName evidence="5">Alpha/beta fold hydrolase</fullName>
    </submittedName>
</protein>
<accession>A0ABV9E4T4</accession>
<dbReference type="InterPro" id="IPR020806">
    <property type="entry name" value="PKS_PP-bd"/>
</dbReference>
<evidence type="ECO:0000313" key="5">
    <source>
        <dbReference type="EMBL" id="MFC4565275.1"/>
    </source>
</evidence>
<dbReference type="InterPro" id="IPR036736">
    <property type="entry name" value="ACP-like_sf"/>
</dbReference>
<dbReference type="Gene3D" id="3.40.50.1820">
    <property type="entry name" value="alpha/beta hydrolase"/>
    <property type="match status" value="1"/>
</dbReference>
<dbReference type="Gene3D" id="1.10.1200.10">
    <property type="entry name" value="ACP-like"/>
    <property type="match status" value="1"/>
</dbReference>
<keyword evidence="5" id="KW-0378">Hydrolase</keyword>
<evidence type="ECO:0000259" key="4">
    <source>
        <dbReference type="PROSITE" id="PS50075"/>
    </source>
</evidence>
<gene>
    <name evidence="5" type="ORF">ACFO4E_25760</name>
</gene>
<reference evidence="6" key="1">
    <citation type="journal article" date="2019" name="Int. J. Syst. Evol. Microbiol.">
        <title>The Global Catalogue of Microorganisms (GCM) 10K type strain sequencing project: providing services to taxonomists for standard genome sequencing and annotation.</title>
        <authorList>
            <consortium name="The Broad Institute Genomics Platform"/>
            <consortium name="The Broad Institute Genome Sequencing Center for Infectious Disease"/>
            <person name="Wu L."/>
            <person name="Ma J."/>
        </authorList>
    </citation>
    <scope>NUCLEOTIDE SEQUENCE [LARGE SCALE GENOMIC DNA]</scope>
    <source>
        <strain evidence="6">XZYJ18</strain>
    </source>
</reference>
<evidence type="ECO:0000313" key="6">
    <source>
        <dbReference type="Proteomes" id="UP001595923"/>
    </source>
</evidence>
<organism evidence="5 6">
    <name type="scientific">Nocardiopsis mangrovi</name>
    <dbReference type="NCBI Taxonomy" id="1179818"/>
    <lineage>
        <taxon>Bacteria</taxon>
        <taxon>Bacillati</taxon>
        <taxon>Actinomycetota</taxon>
        <taxon>Actinomycetes</taxon>
        <taxon>Streptosporangiales</taxon>
        <taxon>Nocardiopsidaceae</taxon>
        <taxon>Nocardiopsis</taxon>
    </lineage>
</organism>
<keyword evidence="3" id="KW-0597">Phosphoprotein</keyword>
<dbReference type="PANTHER" id="PTHR11487">
    <property type="entry name" value="THIOESTERASE"/>
    <property type="match status" value="1"/>
</dbReference>
<dbReference type="InterPro" id="IPR009081">
    <property type="entry name" value="PP-bd_ACP"/>
</dbReference>
<dbReference type="PANTHER" id="PTHR11487:SF0">
    <property type="entry name" value="S-ACYL FATTY ACID SYNTHASE THIOESTERASE, MEDIUM CHAIN"/>
    <property type="match status" value="1"/>
</dbReference>
<dbReference type="SMART" id="SM00823">
    <property type="entry name" value="PKS_PP"/>
    <property type="match status" value="1"/>
</dbReference>
<evidence type="ECO:0000256" key="1">
    <source>
        <dbReference type="ARBA" id="ARBA00007169"/>
    </source>
</evidence>
<dbReference type="PROSITE" id="PS50075">
    <property type="entry name" value="CARRIER"/>
    <property type="match status" value="1"/>
</dbReference>
<dbReference type="SUPFAM" id="SSF47336">
    <property type="entry name" value="ACP-like"/>
    <property type="match status" value="1"/>
</dbReference>
<dbReference type="SUPFAM" id="SSF53474">
    <property type="entry name" value="alpha/beta-Hydrolases"/>
    <property type="match status" value="1"/>
</dbReference>
<dbReference type="InterPro" id="IPR001031">
    <property type="entry name" value="Thioesterase"/>
</dbReference>
<proteinExistence type="inferred from homology"/>
<feature type="domain" description="Carrier" evidence="4">
    <location>
        <begin position="281"/>
        <end position="357"/>
    </location>
</feature>
<dbReference type="Pfam" id="PF00550">
    <property type="entry name" value="PP-binding"/>
    <property type="match status" value="1"/>
</dbReference>
<evidence type="ECO:0000256" key="3">
    <source>
        <dbReference type="ARBA" id="ARBA00022553"/>
    </source>
</evidence>
<dbReference type="Proteomes" id="UP001595923">
    <property type="component" value="Unassembled WGS sequence"/>
</dbReference>
<sequence>MTGAGVPVPWVRRFAPPRHGGGRGAGRGAPPARTLLCFPHAGGAASAYGEWAALVPEGVEVWAVQYPGREDRIGAPLIDGMAALVAAVAAAVGPAPAGPVTVFGHSMGASVAHEFTLALARTRPGLVDRLVVSARPGPAAQAPVADPVHLRDDAGVRDALKVLGGGGGDALADPQMAALLMPVIRNDFRLIERYRPGAGLLDVDVVALAGDADPAMPAGLIDAWGAATTGAFTSLVLPGGHFYLNDHLPAVIDAAFTPTRCEEQQMSSQDQAAEQAQAAAAAEAVGVDGLRAAIAEVLGVEPAEVAPDASLFELGLNSMSMMSLSVRWQALGIEAPFGELAERPTIAAWSELLTGILAAQGGSESASPLSN</sequence>
<dbReference type="InterPro" id="IPR029058">
    <property type="entry name" value="AB_hydrolase_fold"/>
</dbReference>